<name>A0A814N633_9BILA</name>
<dbReference type="EMBL" id="CAJNOC010006794">
    <property type="protein sequence ID" value="CAF1086064.1"/>
    <property type="molecule type" value="Genomic_DNA"/>
</dbReference>
<comment type="caution">
    <text evidence="1">The sequence shown here is derived from an EMBL/GenBank/DDBJ whole genome shotgun (WGS) entry which is preliminary data.</text>
</comment>
<reference evidence="1" key="1">
    <citation type="submission" date="2021-02" db="EMBL/GenBank/DDBJ databases">
        <authorList>
            <person name="Nowell W R."/>
        </authorList>
    </citation>
    <scope>NUCLEOTIDE SEQUENCE</scope>
    <source>
        <strain evidence="1">Ploen Becks lab</strain>
    </source>
</reference>
<accession>A0A814N633</accession>
<gene>
    <name evidence="1" type="ORF">OXX778_LOCUS20432</name>
</gene>
<keyword evidence="2" id="KW-1185">Reference proteome</keyword>
<organism evidence="1 2">
    <name type="scientific">Brachionus calyciflorus</name>
    <dbReference type="NCBI Taxonomy" id="104777"/>
    <lineage>
        <taxon>Eukaryota</taxon>
        <taxon>Metazoa</taxon>
        <taxon>Spiralia</taxon>
        <taxon>Gnathifera</taxon>
        <taxon>Rotifera</taxon>
        <taxon>Eurotatoria</taxon>
        <taxon>Monogononta</taxon>
        <taxon>Pseudotrocha</taxon>
        <taxon>Ploima</taxon>
        <taxon>Brachionidae</taxon>
        <taxon>Brachionus</taxon>
    </lineage>
</organism>
<evidence type="ECO:0000313" key="1">
    <source>
        <dbReference type="EMBL" id="CAF1086064.1"/>
    </source>
</evidence>
<sequence>MSSATGNLELDNLRSTIRNLFKCDYCDKLLETPWLINCPNKNNKSIKLCANDLNNLTFIKCKYCQSKHKIKLKEIESIINLNNLLNLLRANSKNKNLNLDEAVEECLTLIVDSNAKTELVNLMNINPQAYLDNFFTGCYEEIEQNAEKLKNSVSKDLDDFLAVKKNDRNENLKKLKNYRFEEWPLKREVEPTLIEFICEFNRLKTKLLKFDMNSDDLA</sequence>
<protein>
    <submittedName>
        <fullName evidence="1">Uncharacterized protein</fullName>
    </submittedName>
</protein>
<feature type="non-terminal residue" evidence="1">
    <location>
        <position position="218"/>
    </location>
</feature>
<dbReference type="AlphaFoldDB" id="A0A814N633"/>
<proteinExistence type="predicted"/>
<dbReference type="Proteomes" id="UP000663879">
    <property type="component" value="Unassembled WGS sequence"/>
</dbReference>
<evidence type="ECO:0000313" key="2">
    <source>
        <dbReference type="Proteomes" id="UP000663879"/>
    </source>
</evidence>